<evidence type="ECO:0008006" key="7">
    <source>
        <dbReference type="Google" id="ProtNLM"/>
    </source>
</evidence>
<dbReference type="Proteomes" id="UP000738359">
    <property type="component" value="Unassembled WGS sequence"/>
</dbReference>
<organism evidence="5 6">
    <name type="scientific">Mortierella alpina</name>
    <name type="common">Oleaginous fungus</name>
    <name type="synonym">Mortierella renispora</name>
    <dbReference type="NCBI Taxonomy" id="64518"/>
    <lineage>
        <taxon>Eukaryota</taxon>
        <taxon>Fungi</taxon>
        <taxon>Fungi incertae sedis</taxon>
        <taxon>Mucoromycota</taxon>
        <taxon>Mortierellomycotina</taxon>
        <taxon>Mortierellomycetes</taxon>
        <taxon>Mortierellales</taxon>
        <taxon>Mortierellaceae</taxon>
        <taxon>Mortierella</taxon>
    </lineage>
</organism>
<evidence type="ECO:0000256" key="1">
    <source>
        <dbReference type="ARBA" id="ARBA00022441"/>
    </source>
</evidence>
<dbReference type="PANTHER" id="PTHR46093">
    <property type="entry name" value="ACYL-COA-BINDING DOMAIN-CONTAINING PROTEIN 5"/>
    <property type="match status" value="1"/>
</dbReference>
<reference evidence="5" key="1">
    <citation type="journal article" date="2020" name="Fungal Divers.">
        <title>Resolving the Mortierellaceae phylogeny through synthesis of multi-gene phylogenetics and phylogenomics.</title>
        <authorList>
            <person name="Vandepol N."/>
            <person name="Liber J."/>
            <person name="Desiro A."/>
            <person name="Na H."/>
            <person name="Kennedy M."/>
            <person name="Barry K."/>
            <person name="Grigoriev I.V."/>
            <person name="Miller A.N."/>
            <person name="O'Donnell K."/>
            <person name="Stajich J.E."/>
            <person name="Bonito G."/>
        </authorList>
    </citation>
    <scope>NUCLEOTIDE SEQUENCE</scope>
    <source>
        <strain evidence="5">CK1249</strain>
    </source>
</reference>
<feature type="region of interest" description="Disordered" evidence="3">
    <location>
        <begin position="335"/>
        <end position="538"/>
    </location>
</feature>
<protein>
    <recommendedName>
        <fullName evidence="7">Galactose oxidase</fullName>
    </recommendedName>
</protein>
<feature type="transmembrane region" description="Helical" evidence="4">
    <location>
        <begin position="307"/>
        <end position="327"/>
    </location>
</feature>
<keyword evidence="1" id="KW-0880">Kelch repeat</keyword>
<keyword evidence="4" id="KW-0812">Transmembrane</keyword>
<dbReference type="AlphaFoldDB" id="A0A9P6IXJ2"/>
<dbReference type="PANTHER" id="PTHR46093:SF18">
    <property type="entry name" value="FIBRONECTIN TYPE-III DOMAIN-CONTAINING PROTEIN"/>
    <property type="match status" value="1"/>
</dbReference>
<feature type="compositionally biased region" description="Basic and acidic residues" evidence="3">
    <location>
        <begin position="338"/>
        <end position="354"/>
    </location>
</feature>
<evidence type="ECO:0000256" key="2">
    <source>
        <dbReference type="ARBA" id="ARBA00022737"/>
    </source>
</evidence>
<dbReference type="SUPFAM" id="SSF117281">
    <property type="entry name" value="Kelch motif"/>
    <property type="match status" value="1"/>
</dbReference>
<evidence type="ECO:0000313" key="6">
    <source>
        <dbReference type="Proteomes" id="UP000738359"/>
    </source>
</evidence>
<evidence type="ECO:0000313" key="5">
    <source>
        <dbReference type="EMBL" id="KAF9952521.1"/>
    </source>
</evidence>
<feature type="compositionally biased region" description="Polar residues" evidence="3">
    <location>
        <begin position="398"/>
        <end position="417"/>
    </location>
</feature>
<keyword evidence="4" id="KW-0472">Membrane</keyword>
<dbReference type="InterPro" id="IPR015915">
    <property type="entry name" value="Kelch-typ_b-propeller"/>
</dbReference>
<feature type="compositionally biased region" description="Polar residues" evidence="3">
    <location>
        <begin position="512"/>
        <end position="525"/>
    </location>
</feature>
<comment type="caution">
    <text evidence="5">The sequence shown here is derived from an EMBL/GenBank/DDBJ whole genome shotgun (WGS) entry which is preliminary data.</text>
</comment>
<keyword evidence="6" id="KW-1185">Reference proteome</keyword>
<evidence type="ECO:0000256" key="3">
    <source>
        <dbReference type="SAM" id="MobiDB-lite"/>
    </source>
</evidence>
<gene>
    <name evidence="5" type="ORF">BGZ70_000582</name>
</gene>
<feature type="compositionally biased region" description="Basic residues" evidence="3">
    <location>
        <begin position="492"/>
        <end position="506"/>
    </location>
</feature>
<feature type="compositionally biased region" description="Basic and acidic residues" evidence="3">
    <location>
        <begin position="425"/>
        <end position="444"/>
    </location>
</feature>
<keyword evidence="4" id="KW-1133">Transmembrane helix</keyword>
<sequence>MAVGVGSKAVYFWSAAPNFVVGTYKYATGVWTQTSSPEATQTFQPNETEILPGEPRAVFDPSHHLLNVLCGSYSKKFMISYQPADNTSLPLKSPMVVGNAGSGSLQVTLGYALAWSTLRNRIITYGGTTPDRSIYNTNVMEYERFTVNLNQAYAEDWKLPPKVQSGVTPGEVADHCMVPAYKGTKMVVFGGRTKAGVRGSIFFLDVLEMKWSKGPDADPSQHRSHMACAVAGDNLVIWGGLDANDQPVKDDMVIFNMLFNVWTKEFILPVAPPNITNYVPPPKPTMTETPTPTATPKSGIDVKAATIGGGAAGGVLFFLFIGCLLYSRFRRRFQRQRSAPEKSERLSELDKQSDKNSMSLDLPHSRNGSAPQGDGTFASSDYAMANHPTYVSPPQIGSVRSASPSRFTSPNPSSRATTPLIRHGSPNDRYRLKGYHSEGDRRGVGSDSDATSTRTGRPPGSYWRPQQQHPGMVGYASSPSSVHPSQYAYRQRAYHQQHPGRAKPRPMHGQWPDSNFESDYSSASPRNYPLPPPAQHRQRARVPRAYNDFNGPSDPELTEQIFRMKAQLHRLQGRIHQQQ</sequence>
<proteinExistence type="predicted"/>
<dbReference type="EMBL" id="JAAAHY010001113">
    <property type="protein sequence ID" value="KAF9952521.1"/>
    <property type="molecule type" value="Genomic_DNA"/>
</dbReference>
<accession>A0A9P6IXJ2</accession>
<dbReference type="Gene3D" id="2.120.10.80">
    <property type="entry name" value="Kelch-type beta propeller"/>
    <property type="match status" value="1"/>
</dbReference>
<dbReference type="OrthoDB" id="432528at2759"/>
<keyword evidence="2" id="KW-0677">Repeat</keyword>
<name>A0A9P6IXJ2_MORAP</name>
<dbReference type="Pfam" id="PF24681">
    <property type="entry name" value="Kelch_KLHDC2_KLHL20_DRC7"/>
    <property type="match status" value="1"/>
</dbReference>
<evidence type="ECO:0000256" key="4">
    <source>
        <dbReference type="SAM" id="Phobius"/>
    </source>
</evidence>